<dbReference type="InterPro" id="IPR036396">
    <property type="entry name" value="Cyt_P450_sf"/>
</dbReference>
<keyword evidence="4 8" id="KW-0479">Metal-binding</keyword>
<dbReference type="PRINTS" id="PR00385">
    <property type="entry name" value="P450"/>
</dbReference>
<evidence type="ECO:0000256" key="8">
    <source>
        <dbReference type="PIRSR" id="PIRSR602401-1"/>
    </source>
</evidence>
<dbReference type="PRINTS" id="PR00463">
    <property type="entry name" value="EP450I"/>
</dbReference>
<keyword evidence="9" id="KW-0812">Transmembrane</keyword>
<comment type="pathway">
    <text evidence="2">Secondary metabolite biosynthesis.</text>
</comment>
<evidence type="ECO:0000256" key="5">
    <source>
        <dbReference type="ARBA" id="ARBA00023002"/>
    </source>
</evidence>
<evidence type="ECO:0000256" key="3">
    <source>
        <dbReference type="ARBA" id="ARBA00022617"/>
    </source>
</evidence>
<dbReference type="PANTHER" id="PTHR24305:SF107">
    <property type="entry name" value="P450, PUTATIVE (EUROFUNG)-RELATED"/>
    <property type="match status" value="1"/>
</dbReference>
<dbReference type="InterPro" id="IPR002401">
    <property type="entry name" value="Cyt_P450_E_grp-I"/>
</dbReference>
<evidence type="ECO:0000256" key="2">
    <source>
        <dbReference type="ARBA" id="ARBA00005179"/>
    </source>
</evidence>
<proteinExistence type="predicted"/>
<dbReference type="GO" id="GO:0016705">
    <property type="term" value="F:oxidoreductase activity, acting on paired donors, with incorporation or reduction of molecular oxygen"/>
    <property type="evidence" value="ECO:0007669"/>
    <property type="project" value="InterPro"/>
</dbReference>
<evidence type="ECO:0000313" key="10">
    <source>
        <dbReference type="EMBL" id="KAK2613960.1"/>
    </source>
</evidence>
<dbReference type="EMBL" id="JAUJFL010000001">
    <property type="protein sequence ID" value="KAK2613960.1"/>
    <property type="molecule type" value="Genomic_DNA"/>
</dbReference>
<dbReference type="InterPro" id="IPR050121">
    <property type="entry name" value="Cytochrome_P450_monoxygenase"/>
</dbReference>
<keyword evidence="9" id="KW-0472">Membrane</keyword>
<dbReference type="GO" id="GO:0020037">
    <property type="term" value="F:heme binding"/>
    <property type="evidence" value="ECO:0007669"/>
    <property type="project" value="InterPro"/>
</dbReference>
<protein>
    <recommendedName>
        <fullName evidence="12">Cytochrome P450</fullName>
    </recommendedName>
</protein>
<name>A0AAD9SPC5_PHOAM</name>
<evidence type="ECO:0000256" key="9">
    <source>
        <dbReference type="SAM" id="Phobius"/>
    </source>
</evidence>
<dbReference type="GO" id="GO:0004497">
    <property type="term" value="F:monooxygenase activity"/>
    <property type="evidence" value="ECO:0007669"/>
    <property type="project" value="UniProtKB-KW"/>
</dbReference>
<comment type="caution">
    <text evidence="10">The sequence shown here is derived from an EMBL/GenBank/DDBJ whole genome shotgun (WGS) entry which is preliminary data.</text>
</comment>
<evidence type="ECO:0000256" key="6">
    <source>
        <dbReference type="ARBA" id="ARBA00023004"/>
    </source>
</evidence>
<keyword evidence="11" id="KW-1185">Reference proteome</keyword>
<dbReference type="InterPro" id="IPR001128">
    <property type="entry name" value="Cyt_P450"/>
</dbReference>
<dbReference type="Proteomes" id="UP001265746">
    <property type="component" value="Unassembled WGS sequence"/>
</dbReference>
<comment type="cofactor">
    <cofactor evidence="1 8">
        <name>heme</name>
        <dbReference type="ChEBI" id="CHEBI:30413"/>
    </cofactor>
</comment>
<dbReference type="PANTHER" id="PTHR24305">
    <property type="entry name" value="CYTOCHROME P450"/>
    <property type="match status" value="1"/>
</dbReference>
<dbReference type="GO" id="GO:0005506">
    <property type="term" value="F:iron ion binding"/>
    <property type="evidence" value="ECO:0007669"/>
    <property type="project" value="InterPro"/>
</dbReference>
<dbReference type="Pfam" id="PF00067">
    <property type="entry name" value="p450"/>
    <property type="match status" value="1"/>
</dbReference>
<sequence>MAFIDEFRELAWSDIPGRLLNILALVLIIRFGLFLYNGWHIRMRFRKLQAGGIVIPSKHSLVFGHLLLLKGIRDLYPKDSASTYATRHIVMNWRDFFPESTTCPSVIYLDFWPFSSEPVAIINDPAMCQTVTADRFPIRHEQGKYLARTMSGPRNLFAFDGEEHKRWRSRLNPGFSARNLQSHIAGGKVVDEVLIFAERLKKKAGMDGQLGQTFQLFPLAIDLTFDIICRIVLDFSPGEQLNGPTEMQAAFRVISQHLVFKSWASLHKRLNPFWQLDLWKSHRTLRRVVLPHIKKHIGGHSLVVKNSASQKTVLDLALKELEVESPGAETSDQFIEDVVGLTKQFIFAGHDTTAINMSFAYHFLNKNPDALTRLRDEHSSIFGSDPRKAPEVLRQSPHLLSSLPFTTAVVKETLRLCPVAASVRQGYPGYTLRSNDGMEYPMDGFIVVTGVACLQFSPEMFVRPTEFLPERWVGPANDPLHIQDEAKYAWRPFEWGPMSCIGMELAMVELKMALLLTIREVEVVTALEDWDILHGKDTETRPTLFGDRIFQGGVGLGPPTEGLPVRVRALRQN</sequence>
<dbReference type="Gene3D" id="1.10.630.10">
    <property type="entry name" value="Cytochrome P450"/>
    <property type="match status" value="1"/>
</dbReference>
<feature type="transmembrane region" description="Helical" evidence="9">
    <location>
        <begin position="20"/>
        <end position="39"/>
    </location>
</feature>
<keyword evidence="3 8" id="KW-0349">Heme</keyword>
<keyword evidence="6 8" id="KW-0408">Iron</keyword>
<keyword evidence="7" id="KW-0503">Monooxygenase</keyword>
<keyword evidence="5" id="KW-0560">Oxidoreductase</keyword>
<organism evidence="10 11">
    <name type="scientific">Phomopsis amygdali</name>
    <name type="common">Fusicoccum amygdali</name>
    <dbReference type="NCBI Taxonomy" id="1214568"/>
    <lineage>
        <taxon>Eukaryota</taxon>
        <taxon>Fungi</taxon>
        <taxon>Dikarya</taxon>
        <taxon>Ascomycota</taxon>
        <taxon>Pezizomycotina</taxon>
        <taxon>Sordariomycetes</taxon>
        <taxon>Sordariomycetidae</taxon>
        <taxon>Diaporthales</taxon>
        <taxon>Diaporthaceae</taxon>
        <taxon>Diaporthe</taxon>
    </lineage>
</organism>
<evidence type="ECO:0000256" key="1">
    <source>
        <dbReference type="ARBA" id="ARBA00001971"/>
    </source>
</evidence>
<gene>
    <name evidence="10" type="ORF">N8I77_000826</name>
</gene>
<keyword evidence="9" id="KW-1133">Transmembrane helix</keyword>
<reference evidence="10" key="1">
    <citation type="submission" date="2023-06" db="EMBL/GenBank/DDBJ databases">
        <authorList>
            <person name="Noh H."/>
        </authorList>
    </citation>
    <scope>NUCLEOTIDE SEQUENCE</scope>
    <source>
        <strain evidence="10">DUCC20226</strain>
    </source>
</reference>
<evidence type="ECO:0000256" key="4">
    <source>
        <dbReference type="ARBA" id="ARBA00022723"/>
    </source>
</evidence>
<evidence type="ECO:0000313" key="11">
    <source>
        <dbReference type="Proteomes" id="UP001265746"/>
    </source>
</evidence>
<evidence type="ECO:0008006" key="12">
    <source>
        <dbReference type="Google" id="ProtNLM"/>
    </source>
</evidence>
<feature type="binding site" description="axial binding residue" evidence="8">
    <location>
        <position position="500"/>
    </location>
    <ligand>
        <name>heme</name>
        <dbReference type="ChEBI" id="CHEBI:30413"/>
    </ligand>
    <ligandPart>
        <name>Fe</name>
        <dbReference type="ChEBI" id="CHEBI:18248"/>
    </ligandPart>
</feature>
<accession>A0AAD9SPC5</accession>
<evidence type="ECO:0000256" key="7">
    <source>
        <dbReference type="ARBA" id="ARBA00023033"/>
    </source>
</evidence>
<dbReference type="SUPFAM" id="SSF48264">
    <property type="entry name" value="Cytochrome P450"/>
    <property type="match status" value="1"/>
</dbReference>
<dbReference type="AlphaFoldDB" id="A0AAD9SPC5"/>